<evidence type="ECO:0000313" key="1">
    <source>
        <dbReference type="EMBL" id="CAG8747254.1"/>
    </source>
</evidence>
<dbReference type="EMBL" id="CAJVQC010031016">
    <property type="protein sequence ID" value="CAG8747254.1"/>
    <property type="molecule type" value="Genomic_DNA"/>
</dbReference>
<comment type="caution">
    <text evidence="1">The sequence shown here is derived from an EMBL/GenBank/DDBJ whole genome shotgun (WGS) entry which is preliminary data.</text>
</comment>
<protein>
    <submittedName>
        <fullName evidence="1">17459_t:CDS:1</fullName>
    </submittedName>
</protein>
<feature type="non-terminal residue" evidence="1">
    <location>
        <position position="1"/>
    </location>
</feature>
<reference evidence="1" key="1">
    <citation type="submission" date="2021-06" db="EMBL/GenBank/DDBJ databases">
        <authorList>
            <person name="Kallberg Y."/>
            <person name="Tangrot J."/>
            <person name="Rosling A."/>
        </authorList>
    </citation>
    <scope>NUCLEOTIDE SEQUENCE</scope>
    <source>
        <strain evidence="1">MA461A</strain>
    </source>
</reference>
<dbReference type="Proteomes" id="UP000789920">
    <property type="component" value="Unassembled WGS sequence"/>
</dbReference>
<accession>A0ACA9QCV4</accession>
<gene>
    <name evidence="1" type="ORF">RPERSI_LOCUS13798</name>
</gene>
<sequence>QKALTSLQFNGNQFNFEVEEILKEIIQKRDSLLDTESDSGNDTLYYDLHKL</sequence>
<organism evidence="1 2">
    <name type="scientific">Racocetra persica</name>
    <dbReference type="NCBI Taxonomy" id="160502"/>
    <lineage>
        <taxon>Eukaryota</taxon>
        <taxon>Fungi</taxon>
        <taxon>Fungi incertae sedis</taxon>
        <taxon>Mucoromycota</taxon>
        <taxon>Glomeromycotina</taxon>
        <taxon>Glomeromycetes</taxon>
        <taxon>Diversisporales</taxon>
        <taxon>Gigasporaceae</taxon>
        <taxon>Racocetra</taxon>
    </lineage>
</organism>
<proteinExistence type="predicted"/>
<name>A0ACA9QCV4_9GLOM</name>
<keyword evidence="2" id="KW-1185">Reference proteome</keyword>
<evidence type="ECO:0000313" key="2">
    <source>
        <dbReference type="Proteomes" id="UP000789920"/>
    </source>
</evidence>